<sequence length="647" mass="73153">MAHLESESSFFPQTSSRLPDDTVFFSIFPDASLSASGSEPSAALQSLHLQIIDFLSPFTSPYIWQHEPFSLSISLSPSASCPCTDTPLPHLHGKLKYGDNLEDEWFAVFLLFRISAAFPSTSIRAWDTDGEFLLIEAAFHLPRWLNPETSRNRVFIRGGDLHIVPRSRLPDPSLLASLRFLLERGGSESRASDPVQTALKNRVSGYPDRAWRSMHRVRVRVPVSVAHVLRHEPFLISLAVEGFYDRDVDSMKHAAKMEKFLNSREEEHVVVNVKMSRAMYAQLVQQKFQAPSCYPMPGVSDREAYSEAEIGMKIACGMEMMYQERKKEGEDGRGSGWSKYKENLEKSGYFEGLLAGSKEYKRLMENAEEYYQKSSSVSRTREIMSAPVRRIDEILALPYSEDDFKGQEVAVSDSDSWLYDGEDELNSVLQERQKEMEFYNEKKERKQKGKGKEEGGSSSDANVNNFDLGDISKSMEQFIQKVSSYKGAELPQNRDFKEVNLDVDRFMKDIESMLGGQEQDEDESDGSEGSSMDMDFEDESEGEDPNDDEKEAFMESYSGAMNEELKNSTLDKSFEHVNQHSSKQNGESSKTTEEKEDDDDEFTPIDADFNLVKNLLESYSSQQGLPGPASNLLGLMGLQLPKDSNDK</sequence>
<dbReference type="OrthoDB" id="27237at2759"/>
<dbReference type="AlphaFoldDB" id="A0A0D3BES4"/>
<accession>A0A0D3BES4</accession>
<feature type="compositionally biased region" description="Acidic residues" evidence="1">
    <location>
        <begin position="594"/>
        <end position="603"/>
    </location>
</feature>
<dbReference type="GeneID" id="106335479"/>
<dbReference type="eggNOG" id="KOG2406">
    <property type="taxonomic scope" value="Eukaryota"/>
</dbReference>
<proteinExistence type="predicted"/>
<name>A0A0D3BES4_BRAOL</name>
<organism evidence="2 3">
    <name type="scientific">Brassica oleracea var. oleracea</name>
    <dbReference type="NCBI Taxonomy" id="109376"/>
    <lineage>
        <taxon>Eukaryota</taxon>
        <taxon>Viridiplantae</taxon>
        <taxon>Streptophyta</taxon>
        <taxon>Embryophyta</taxon>
        <taxon>Tracheophyta</taxon>
        <taxon>Spermatophyta</taxon>
        <taxon>Magnoliopsida</taxon>
        <taxon>eudicotyledons</taxon>
        <taxon>Gunneridae</taxon>
        <taxon>Pentapetalae</taxon>
        <taxon>rosids</taxon>
        <taxon>malvids</taxon>
        <taxon>Brassicales</taxon>
        <taxon>Brassicaceae</taxon>
        <taxon>Brassiceae</taxon>
        <taxon>Brassica</taxon>
    </lineage>
</organism>
<dbReference type="OMA" id="TKDYIWQ"/>
<dbReference type="GO" id="GO:0005634">
    <property type="term" value="C:nucleus"/>
    <property type="evidence" value="ECO:0007669"/>
    <property type="project" value="TreeGrafter"/>
</dbReference>
<reference evidence="2 3" key="1">
    <citation type="journal article" date="2014" name="Genome Biol.">
        <title>Transcriptome and methylome profiling reveals relics of genome dominance in the mesopolyploid Brassica oleracea.</title>
        <authorList>
            <person name="Parkin I.A."/>
            <person name="Koh C."/>
            <person name="Tang H."/>
            <person name="Robinson S.J."/>
            <person name="Kagale S."/>
            <person name="Clarke W.E."/>
            <person name="Town C.D."/>
            <person name="Nixon J."/>
            <person name="Krishnakumar V."/>
            <person name="Bidwell S.L."/>
            <person name="Denoeud F."/>
            <person name="Belcram H."/>
            <person name="Links M.G."/>
            <person name="Just J."/>
            <person name="Clarke C."/>
            <person name="Bender T."/>
            <person name="Huebert T."/>
            <person name="Mason A.S."/>
            <person name="Pires J.C."/>
            <person name="Barker G."/>
            <person name="Moore J."/>
            <person name="Walley P.G."/>
            <person name="Manoli S."/>
            <person name="Batley J."/>
            <person name="Edwards D."/>
            <person name="Nelson M.N."/>
            <person name="Wang X."/>
            <person name="Paterson A.H."/>
            <person name="King G."/>
            <person name="Bancroft I."/>
            <person name="Chalhoub B."/>
            <person name="Sharpe A.G."/>
        </authorList>
    </citation>
    <scope>NUCLEOTIDE SEQUENCE</scope>
    <source>
        <strain evidence="2 3">cv. TO1000</strain>
    </source>
</reference>
<feature type="region of interest" description="Disordered" evidence="1">
    <location>
        <begin position="432"/>
        <end position="467"/>
    </location>
</feature>
<dbReference type="EnsemblPlants" id="Bo3g099150.1">
    <property type="protein sequence ID" value="Bo3g099150.1"/>
    <property type="gene ID" value="Bo3g099150"/>
</dbReference>
<dbReference type="PANTHER" id="PTHR13060:SF0">
    <property type="entry name" value="PROTEIN ECDYSONELESS HOMOLOG"/>
    <property type="match status" value="1"/>
</dbReference>
<dbReference type="Pfam" id="PF07093">
    <property type="entry name" value="SGT1"/>
    <property type="match status" value="1"/>
</dbReference>
<evidence type="ECO:0000313" key="2">
    <source>
        <dbReference type="EnsemblPlants" id="Bo3g099150.1"/>
    </source>
</evidence>
<dbReference type="InterPro" id="IPR010770">
    <property type="entry name" value="Ecd"/>
</dbReference>
<feature type="compositionally biased region" description="Basic and acidic residues" evidence="1">
    <location>
        <begin position="432"/>
        <end position="455"/>
    </location>
</feature>
<feature type="compositionally biased region" description="Acidic residues" evidence="1">
    <location>
        <begin position="534"/>
        <end position="550"/>
    </location>
</feature>
<dbReference type="KEGG" id="boe:106335479"/>
<dbReference type="Proteomes" id="UP000032141">
    <property type="component" value="Chromosome C3"/>
</dbReference>
<dbReference type="HOGENOM" id="CLU_006241_0_0_1"/>
<keyword evidence="3" id="KW-1185">Reference proteome</keyword>
<protein>
    <recommendedName>
        <fullName evidence="4">Protein ecdysoneless homolog</fullName>
    </recommendedName>
</protein>
<evidence type="ECO:0000256" key="1">
    <source>
        <dbReference type="SAM" id="MobiDB-lite"/>
    </source>
</evidence>
<evidence type="ECO:0008006" key="4">
    <source>
        <dbReference type="Google" id="ProtNLM"/>
    </source>
</evidence>
<reference evidence="2" key="2">
    <citation type="submission" date="2015-03" db="UniProtKB">
        <authorList>
            <consortium name="EnsemblPlants"/>
        </authorList>
    </citation>
    <scope>IDENTIFICATION</scope>
</reference>
<dbReference type="STRING" id="109376.A0A0D3BES4"/>
<dbReference type="PANTHER" id="PTHR13060">
    <property type="entry name" value="SGT1 PROTEIN HSGT1 SUPPRESSOR OF GCR2"/>
    <property type="match status" value="1"/>
</dbReference>
<feature type="region of interest" description="Disordered" evidence="1">
    <location>
        <begin position="510"/>
        <end position="605"/>
    </location>
</feature>
<dbReference type="Gramene" id="Bo3g099150.1">
    <property type="protein sequence ID" value="Bo3g099150.1"/>
    <property type="gene ID" value="Bo3g099150"/>
</dbReference>
<evidence type="ECO:0000313" key="3">
    <source>
        <dbReference type="Proteomes" id="UP000032141"/>
    </source>
</evidence>
<dbReference type="RefSeq" id="XP_013629464.1">
    <property type="nucleotide sequence ID" value="XM_013774010.1"/>
</dbReference>